<keyword evidence="1" id="KW-1133">Transmembrane helix</keyword>
<proteinExistence type="predicted"/>
<accession>A6DU48</accession>
<keyword evidence="1" id="KW-0812">Transmembrane</keyword>
<gene>
    <name evidence="2" type="ORF">LNTAR_23884</name>
</gene>
<feature type="transmembrane region" description="Helical" evidence="1">
    <location>
        <begin position="12"/>
        <end position="37"/>
    </location>
</feature>
<comment type="caution">
    <text evidence="2">The sequence shown here is derived from an EMBL/GenBank/DDBJ whole genome shotgun (WGS) entry which is preliminary data.</text>
</comment>
<protein>
    <submittedName>
        <fullName evidence="2">Uncharacterized protein</fullName>
    </submittedName>
</protein>
<dbReference type="Proteomes" id="UP000004947">
    <property type="component" value="Unassembled WGS sequence"/>
</dbReference>
<organism evidence="2 3">
    <name type="scientific">Lentisphaera araneosa HTCC2155</name>
    <dbReference type="NCBI Taxonomy" id="313628"/>
    <lineage>
        <taxon>Bacteria</taxon>
        <taxon>Pseudomonadati</taxon>
        <taxon>Lentisphaerota</taxon>
        <taxon>Lentisphaeria</taxon>
        <taxon>Lentisphaerales</taxon>
        <taxon>Lentisphaeraceae</taxon>
        <taxon>Lentisphaera</taxon>
    </lineage>
</organism>
<keyword evidence="1" id="KW-0472">Membrane</keyword>
<sequence length="67" mass="7471">MKEEKTTFGQRCIYAFMGFFSSALLFTLICSGCYVVFRIGLDKLLFIGGAFTFGFTLWGVLPSVSVH</sequence>
<dbReference type="AlphaFoldDB" id="A6DU48"/>
<name>A6DU48_9BACT</name>
<dbReference type="EMBL" id="ABCK01000046">
    <property type="protein sequence ID" value="EDM24844.1"/>
    <property type="molecule type" value="Genomic_DNA"/>
</dbReference>
<evidence type="ECO:0000313" key="2">
    <source>
        <dbReference type="EMBL" id="EDM24844.1"/>
    </source>
</evidence>
<feature type="transmembrane region" description="Helical" evidence="1">
    <location>
        <begin position="43"/>
        <end position="61"/>
    </location>
</feature>
<dbReference type="RefSeq" id="WP_007281332.1">
    <property type="nucleotide sequence ID" value="NZ_ABCK01000046.1"/>
</dbReference>
<keyword evidence="3" id="KW-1185">Reference proteome</keyword>
<evidence type="ECO:0000313" key="3">
    <source>
        <dbReference type="Proteomes" id="UP000004947"/>
    </source>
</evidence>
<dbReference type="STRING" id="313628.LNTAR_23884"/>
<evidence type="ECO:0000256" key="1">
    <source>
        <dbReference type="SAM" id="Phobius"/>
    </source>
</evidence>
<reference evidence="2 3" key="1">
    <citation type="journal article" date="2010" name="J. Bacteriol.">
        <title>Genome sequence of Lentisphaera araneosa HTCC2155T, the type species of the order Lentisphaerales in the phylum Lentisphaerae.</title>
        <authorList>
            <person name="Thrash J.C."/>
            <person name="Cho J.C."/>
            <person name="Vergin K.L."/>
            <person name="Morris R.M."/>
            <person name="Giovannoni S.J."/>
        </authorList>
    </citation>
    <scope>NUCLEOTIDE SEQUENCE [LARGE SCALE GENOMIC DNA]</scope>
    <source>
        <strain evidence="2 3">HTCC2155</strain>
    </source>
</reference>